<feature type="region of interest" description="Disordered" evidence="1">
    <location>
        <begin position="91"/>
        <end position="113"/>
    </location>
</feature>
<evidence type="ECO:0000313" key="3">
    <source>
        <dbReference type="Proteomes" id="UP000034182"/>
    </source>
</evidence>
<feature type="compositionally biased region" description="Basic and acidic residues" evidence="1">
    <location>
        <begin position="91"/>
        <end position="101"/>
    </location>
</feature>
<reference evidence="2 3" key="1">
    <citation type="submission" date="2015-03" db="EMBL/GenBank/DDBJ databases">
        <authorList>
            <person name="Morales-Cruz A."/>
            <person name="Amrine K.C."/>
            <person name="Cantu D."/>
        </authorList>
    </citation>
    <scope>NUCLEOTIDE SEQUENCE [LARGE SCALE GENOMIC DNA]</scope>
    <source>
        <strain evidence="2">DS831</strain>
    </source>
</reference>
<accession>A0A0G2E6I2</accession>
<name>A0A0G2E6I2_9PEZI</name>
<proteinExistence type="predicted"/>
<organism evidence="2 3">
    <name type="scientific">Diplodia seriata</name>
    <dbReference type="NCBI Taxonomy" id="420778"/>
    <lineage>
        <taxon>Eukaryota</taxon>
        <taxon>Fungi</taxon>
        <taxon>Dikarya</taxon>
        <taxon>Ascomycota</taxon>
        <taxon>Pezizomycotina</taxon>
        <taxon>Dothideomycetes</taxon>
        <taxon>Dothideomycetes incertae sedis</taxon>
        <taxon>Botryosphaeriales</taxon>
        <taxon>Botryosphaeriaceae</taxon>
        <taxon>Diplodia</taxon>
    </lineage>
</organism>
<reference evidence="2 3" key="2">
    <citation type="submission" date="2015-05" db="EMBL/GenBank/DDBJ databases">
        <title>Distinctive expansion of gene families associated with plant cell wall degradation and secondary metabolism in the genomes of grapevine trunk pathogens.</title>
        <authorList>
            <person name="Lawrence D.P."/>
            <person name="Travadon R."/>
            <person name="Rolshausen P.E."/>
            <person name="Baumgartner K."/>
        </authorList>
    </citation>
    <scope>NUCLEOTIDE SEQUENCE [LARGE SCALE GENOMIC DNA]</scope>
    <source>
        <strain evidence="2">DS831</strain>
    </source>
</reference>
<comment type="caution">
    <text evidence="2">The sequence shown here is derived from an EMBL/GenBank/DDBJ whole genome shotgun (WGS) entry which is preliminary data.</text>
</comment>
<sequence>MEQNVQEILDEAPKLYVEDGPALVTILSPRRLDTIISTCERFADKTPALISFLVALRNSDTACPEETNKEAFAAVLRTMLSNFNLTHDPKDVRLKAHERPRPQRGCRSAPPLPRTPCLDSDALVQLTTQLLADKDTEGLSTLARNLGAQTSCIDVRDFDAVLLPFLHSLARTADPTVLTALHHNDDDPLRTLYATTLSAYRSRHLRPPPEFNGWVARLKEAGVDWRVVLGEGVYERVVEGKEESALAEGGVNKRKALEGTGRSVRRRMEQTDVVDLADDEPWRR</sequence>
<evidence type="ECO:0000256" key="1">
    <source>
        <dbReference type="SAM" id="MobiDB-lite"/>
    </source>
</evidence>
<feature type="compositionally biased region" description="Acidic residues" evidence="1">
    <location>
        <begin position="275"/>
        <end position="284"/>
    </location>
</feature>
<dbReference type="EMBL" id="LAQI01000141">
    <property type="protein sequence ID" value="KKY17941.1"/>
    <property type="molecule type" value="Genomic_DNA"/>
</dbReference>
<dbReference type="AlphaFoldDB" id="A0A0G2E6I2"/>
<protein>
    <submittedName>
        <fullName evidence="2">Putative 2og-fe oxygenase superfamily protein</fullName>
    </submittedName>
</protein>
<gene>
    <name evidence="2" type="ORF">UCDDS831_g06142</name>
</gene>
<evidence type="ECO:0000313" key="2">
    <source>
        <dbReference type="EMBL" id="KKY17941.1"/>
    </source>
</evidence>
<dbReference type="Proteomes" id="UP000034182">
    <property type="component" value="Unassembled WGS sequence"/>
</dbReference>
<feature type="region of interest" description="Disordered" evidence="1">
    <location>
        <begin position="262"/>
        <end position="284"/>
    </location>
</feature>